<dbReference type="SUPFAM" id="SSF56235">
    <property type="entry name" value="N-terminal nucleophile aminohydrolases (Ntn hydrolases)"/>
    <property type="match status" value="1"/>
</dbReference>
<keyword evidence="2" id="KW-1185">Reference proteome</keyword>
<dbReference type="PANTHER" id="PTHR11686:SF9">
    <property type="entry name" value="RE13973P"/>
    <property type="match status" value="1"/>
</dbReference>
<sequence length="110" mass="12436">MIRLPNETAPKAATHDMYKNHTLSAIGGLAIGVLGEIRGMKLAHEKYGKLLWKRLFEPSIKLSRYGFPSRIGFTTKVKEIKAQDGNMTSEDFVNYQPIVREPVIGYYHGQ</sequence>
<dbReference type="InterPro" id="IPR000101">
    <property type="entry name" value="GGT_peptidase"/>
</dbReference>
<evidence type="ECO:0000313" key="1">
    <source>
        <dbReference type="EMBL" id="CAG8749881.1"/>
    </source>
</evidence>
<protein>
    <submittedName>
        <fullName evidence="1">2613_t:CDS:1</fullName>
    </submittedName>
</protein>
<dbReference type="Pfam" id="PF01019">
    <property type="entry name" value="G_glu_transpept"/>
    <property type="match status" value="1"/>
</dbReference>
<dbReference type="EMBL" id="CAJVQB010011717">
    <property type="protein sequence ID" value="CAG8749881.1"/>
    <property type="molecule type" value="Genomic_DNA"/>
</dbReference>
<name>A0ABN7VBM4_GIGMA</name>
<evidence type="ECO:0000313" key="2">
    <source>
        <dbReference type="Proteomes" id="UP000789901"/>
    </source>
</evidence>
<organism evidence="1 2">
    <name type="scientific">Gigaspora margarita</name>
    <dbReference type="NCBI Taxonomy" id="4874"/>
    <lineage>
        <taxon>Eukaryota</taxon>
        <taxon>Fungi</taxon>
        <taxon>Fungi incertae sedis</taxon>
        <taxon>Mucoromycota</taxon>
        <taxon>Glomeromycotina</taxon>
        <taxon>Glomeromycetes</taxon>
        <taxon>Diversisporales</taxon>
        <taxon>Gigasporaceae</taxon>
        <taxon>Gigaspora</taxon>
    </lineage>
</organism>
<gene>
    <name evidence="1" type="ORF">GMARGA_LOCUS16264</name>
</gene>
<comment type="caution">
    <text evidence="1">The sequence shown here is derived from an EMBL/GenBank/DDBJ whole genome shotgun (WGS) entry which is preliminary data.</text>
</comment>
<accession>A0ABN7VBM4</accession>
<feature type="non-terminal residue" evidence="1">
    <location>
        <position position="110"/>
    </location>
</feature>
<dbReference type="PANTHER" id="PTHR11686">
    <property type="entry name" value="GAMMA GLUTAMYL TRANSPEPTIDASE"/>
    <property type="match status" value="1"/>
</dbReference>
<dbReference type="InterPro" id="IPR029055">
    <property type="entry name" value="Ntn_hydrolases_N"/>
</dbReference>
<proteinExistence type="predicted"/>
<dbReference type="PRINTS" id="PR01210">
    <property type="entry name" value="GGTRANSPTASE"/>
</dbReference>
<dbReference type="Proteomes" id="UP000789901">
    <property type="component" value="Unassembled WGS sequence"/>
</dbReference>
<reference evidence="1 2" key="1">
    <citation type="submission" date="2021-06" db="EMBL/GenBank/DDBJ databases">
        <authorList>
            <person name="Kallberg Y."/>
            <person name="Tangrot J."/>
            <person name="Rosling A."/>
        </authorList>
    </citation>
    <scope>NUCLEOTIDE SEQUENCE [LARGE SCALE GENOMIC DNA]</scope>
    <source>
        <strain evidence="1 2">120-4 pot B 10/14</strain>
    </source>
</reference>